<evidence type="ECO:0000259" key="1">
    <source>
        <dbReference type="Pfam" id="PF20041"/>
    </source>
</evidence>
<feature type="domain" description="DUF6443" evidence="1">
    <location>
        <begin position="45"/>
        <end position="169"/>
    </location>
</feature>
<sequence length="1252" mass="139632">MSISIISNHNHRPMKKILIFINVFIAASLFAQSLTNTENYLYSRTYLEPVASSQPSAKQIQSVQYLDGLGRTTQAVSIKNTPSGKDIVLPVLYDENGKVSKSYLPLPSNTLNGAKHSGITENSVNSYYGVTNAYSQIDYEKSPVAKIFKKSSPGEAWKINGPNTQNVTYSANSASEVKNYKAIASWDSASKINNITLTEASDSFTTNGYYNGNTLYKFVAKDEDQNITEIFVNSAGLQVLVRKINSATLSKLDTYYVYDQAYNLTFIIPPAAAKAQSITELNGFLDSLCYQYRYDKYNRLAESRLPGRNYWEYIVYDKQGRVALTQDSNQHNNAWSFVKYDKFDRPVYTGIYASSVSRIQLQNSLDNGSYASSNESLSASPFVSDGKNIYYTKTSFPSTGITVLSVNYYDEYPTGSPAKPATILGSNTLGATPAALMSNGYKSSRSTKSLPTASLVRNVENSEWTSTYVWYDQKGQVIGTHNINHLGGYTKTEMKLNFAGFPLEDYIYHKRLSSDNETVIKQRYTYDDRQRIKIHYHQVNNNPEEILSQREYDDMSRVTQKKVGGTSLSAPVETIDYSYNILGWETGINKQEFLTPTNKLFAYDIRYDNPVGIAPAKYNGNISEVSWKSSDNNIHKRYDYAYDAFGNLTSATYSEPSAALPVNNHYNETLQYDPNGNIARLTRNAPSFYGNNAETIDDLYYEYNGNKLNSVEDKSGNPTGYEGGKNKISYDSNGNMTSMPDKAIETISYNHLNLPNSIKSNENRKIVNYIYSADGTKLRKQFSVTGDTGQIVGASTDYIDGFYYSSSDKSEDIWNAFQEAGGQAYDSEAFMEFLNELSYNNVLKFIPTSEGFYDFENNKYIYQYKDQLGNVRVSFFKGSNGVVNVVDRNDYYPFGMNHIRPDDPSYFGFGRYTNYKYNGKELQETGMYDYGWRQYMPDLGRWYGMDQLSELYHDSSPYGYVGNNPIRFRDPNGKCNSDTNGNFANNNCAFPIEEVVLGKPKSTQTAPSVSTPYNGATFPGEVFSHISMGLGDAINAIRGGGGGGGGAGTPVDPWVQYRKDLAEYRLDQSRSTLYAAIGDPIDDVQFGFDVLGNIPVLGEVFDGVNGLIYLGRGQNVNAIASFSAMIPLIGSGAKYGIKGVAKAEVKLLNYGVKASWGKVFKYRHGGEMSAIEHIMHRHAYNSGFTNVSRFSQGTSVKMIKGYVDDAIKYGKPIQGGFEYNFGRVIGTGSNGEAASSIRVFIRDGWVKTAFPF</sequence>
<dbReference type="EMBL" id="FXTZ01000011">
    <property type="protein sequence ID" value="SMP29234.1"/>
    <property type="molecule type" value="Genomic_DNA"/>
</dbReference>
<accession>A0ABY1P9B4</accession>
<evidence type="ECO:0000313" key="2">
    <source>
        <dbReference type="EMBL" id="SMP29234.1"/>
    </source>
</evidence>
<dbReference type="CDD" id="cd20745">
    <property type="entry name" value="FIX_RhsA_AHH_HNH-like"/>
    <property type="match status" value="1"/>
</dbReference>
<dbReference type="InterPro" id="IPR045619">
    <property type="entry name" value="DUF6443"/>
</dbReference>
<protein>
    <submittedName>
        <fullName evidence="2">RHS repeat-associated core domain-containing protein</fullName>
    </submittedName>
</protein>
<dbReference type="Pfam" id="PF20041">
    <property type="entry name" value="DUF6443"/>
    <property type="match status" value="1"/>
</dbReference>
<dbReference type="Gene3D" id="2.180.10.10">
    <property type="entry name" value="RHS repeat-associated core"/>
    <property type="match status" value="1"/>
</dbReference>
<proteinExistence type="predicted"/>
<dbReference type="InterPro" id="IPR022385">
    <property type="entry name" value="Rhs_assc_core"/>
</dbReference>
<dbReference type="NCBIfam" id="TIGR03696">
    <property type="entry name" value="Rhs_assc_core"/>
    <property type="match status" value="1"/>
</dbReference>
<organism evidence="2 3">
    <name type="scientific">Chryseobacterium profundimaris</name>
    <dbReference type="NCBI Taxonomy" id="1387275"/>
    <lineage>
        <taxon>Bacteria</taxon>
        <taxon>Pseudomonadati</taxon>
        <taxon>Bacteroidota</taxon>
        <taxon>Flavobacteriia</taxon>
        <taxon>Flavobacteriales</taxon>
        <taxon>Weeksellaceae</taxon>
        <taxon>Chryseobacterium group</taxon>
        <taxon>Chryseobacterium</taxon>
    </lineage>
</organism>
<dbReference type="InterPro" id="IPR050708">
    <property type="entry name" value="T6SS_VgrG/RHS"/>
</dbReference>
<gene>
    <name evidence="2" type="ORF">SAMN06264346_11190</name>
</gene>
<name>A0ABY1P9B4_9FLAO</name>
<comment type="caution">
    <text evidence="2">The sequence shown here is derived from an EMBL/GenBank/DDBJ whole genome shotgun (WGS) entry which is preliminary data.</text>
</comment>
<reference evidence="2 3" key="1">
    <citation type="submission" date="2017-05" db="EMBL/GenBank/DDBJ databases">
        <authorList>
            <person name="Varghese N."/>
            <person name="Submissions S."/>
        </authorList>
    </citation>
    <scope>NUCLEOTIDE SEQUENCE [LARGE SCALE GENOMIC DNA]</scope>
    <source>
        <strain evidence="2 3">DSM 28214</strain>
    </source>
</reference>
<dbReference type="PANTHER" id="PTHR32305">
    <property type="match status" value="1"/>
</dbReference>
<keyword evidence="3" id="KW-1185">Reference proteome</keyword>
<evidence type="ECO:0000313" key="3">
    <source>
        <dbReference type="Proteomes" id="UP001157960"/>
    </source>
</evidence>
<dbReference type="Proteomes" id="UP001157960">
    <property type="component" value="Unassembled WGS sequence"/>
</dbReference>
<dbReference type="PANTHER" id="PTHR32305:SF15">
    <property type="entry name" value="PROTEIN RHSA-RELATED"/>
    <property type="match status" value="1"/>
</dbReference>